<feature type="signal peptide" evidence="1">
    <location>
        <begin position="1"/>
        <end position="26"/>
    </location>
</feature>
<feature type="chain" id="PRO_5035481470" evidence="1">
    <location>
        <begin position="27"/>
        <end position="126"/>
    </location>
</feature>
<keyword evidence="3" id="KW-1185">Reference proteome</keyword>
<evidence type="ECO:0000313" key="2">
    <source>
        <dbReference type="EMBL" id="KAG7562059.1"/>
    </source>
</evidence>
<evidence type="ECO:0000256" key="1">
    <source>
        <dbReference type="SAM" id="SignalP"/>
    </source>
</evidence>
<gene>
    <name evidence="2" type="ORF">FFLO_02531</name>
</gene>
<evidence type="ECO:0000313" key="3">
    <source>
        <dbReference type="Proteomes" id="UP000812966"/>
    </source>
</evidence>
<reference evidence="2" key="1">
    <citation type="submission" date="2020-04" db="EMBL/GenBank/DDBJ databases">
        <title>Analysis of mating type loci in Filobasidium floriforme.</title>
        <authorList>
            <person name="Nowrousian M."/>
        </authorList>
    </citation>
    <scope>NUCLEOTIDE SEQUENCE</scope>
    <source>
        <strain evidence="2">CBS 6242</strain>
    </source>
</reference>
<comment type="caution">
    <text evidence="2">The sequence shown here is derived from an EMBL/GenBank/DDBJ whole genome shotgun (WGS) entry which is preliminary data.</text>
</comment>
<accession>A0A8K0JMW6</accession>
<dbReference type="Proteomes" id="UP000812966">
    <property type="component" value="Unassembled WGS sequence"/>
</dbReference>
<keyword evidence="1" id="KW-0732">Signal</keyword>
<sequence>MSSRTMSFILFAFVALLAIFAPIAQAASVRLTSGPLVACRFAKLRFEDVQAPVTVTITDSVSGTSEEMSLRSGSGVGWFVELAPGSNVTISIKDDLDQTAALVNQFVVEGDDDSCYSSEEALVMQS</sequence>
<organism evidence="2 3">
    <name type="scientific">Filobasidium floriforme</name>
    <dbReference type="NCBI Taxonomy" id="5210"/>
    <lineage>
        <taxon>Eukaryota</taxon>
        <taxon>Fungi</taxon>
        <taxon>Dikarya</taxon>
        <taxon>Basidiomycota</taxon>
        <taxon>Agaricomycotina</taxon>
        <taxon>Tremellomycetes</taxon>
        <taxon>Filobasidiales</taxon>
        <taxon>Filobasidiaceae</taxon>
        <taxon>Filobasidium</taxon>
    </lineage>
</organism>
<name>A0A8K0JMW6_9TREE</name>
<dbReference type="AlphaFoldDB" id="A0A8K0JMW6"/>
<protein>
    <submittedName>
        <fullName evidence="2">Uncharacterized protein</fullName>
    </submittedName>
</protein>
<dbReference type="EMBL" id="JABELV010000040">
    <property type="protein sequence ID" value="KAG7562059.1"/>
    <property type="molecule type" value="Genomic_DNA"/>
</dbReference>
<proteinExistence type="predicted"/>